<dbReference type="Pfam" id="PF21789">
    <property type="entry name" value="TNP-like_RNaseH_C"/>
    <property type="match status" value="1"/>
</dbReference>
<gene>
    <name evidence="2" type="ORF">EAG_00473</name>
</gene>
<dbReference type="InParanoid" id="E2ANV5"/>
<organism evidence="3">
    <name type="scientific">Camponotus floridanus</name>
    <name type="common">Florida carpenter ant</name>
    <dbReference type="NCBI Taxonomy" id="104421"/>
    <lineage>
        <taxon>Eukaryota</taxon>
        <taxon>Metazoa</taxon>
        <taxon>Ecdysozoa</taxon>
        <taxon>Arthropoda</taxon>
        <taxon>Hexapoda</taxon>
        <taxon>Insecta</taxon>
        <taxon>Pterygota</taxon>
        <taxon>Neoptera</taxon>
        <taxon>Endopterygota</taxon>
        <taxon>Hymenoptera</taxon>
        <taxon>Apocrita</taxon>
        <taxon>Aculeata</taxon>
        <taxon>Formicoidea</taxon>
        <taxon>Formicidae</taxon>
        <taxon>Formicinae</taxon>
        <taxon>Camponotus</taxon>
    </lineage>
</organism>
<protein>
    <submittedName>
        <fullName evidence="2">THAP domain-containing protein 9</fullName>
    </submittedName>
</protein>
<name>E2ANV5_CAMFO</name>
<evidence type="ECO:0000313" key="3">
    <source>
        <dbReference type="Proteomes" id="UP000000311"/>
    </source>
</evidence>
<proteinExistence type="predicted"/>
<keyword evidence="3" id="KW-1185">Reference proteome</keyword>
<evidence type="ECO:0000313" key="2">
    <source>
        <dbReference type="EMBL" id="EFN64884.1"/>
    </source>
</evidence>
<dbReference type="Proteomes" id="UP000000311">
    <property type="component" value="Unassembled WGS sequence"/>
</dbReference>
<dbReference type="EMBL" id="GL441404">
    <property type="protein sequence ID" value="EFN64884.1"/>
    <property type="molecule type" value="Genomic_DNA"/>
</dbReference>
<dbReference type="PANTHER" id="PTHR47577:SF2">
    <property type="entry name" value="THAP DOMAIN CONTAINING 9"/>
    <property type="match status" value="1"/>
</dbReference>
<dbReference type="AlphaFoldDB" id="E2ANV5"/>
<accession>E2ANV5</accession>
<dbReference type="PANTHER" id="PTHR47577">
    <property type="entry name" value="THAP DOMAIN-CONTAINING PROTEIN 6"/>
    <property type="match status" value="1"/>
</dbReference>
<feature type="non-terminal residue" evidence="2">
    <location>
        <position position="225"/>
    </location>
</feature>
<feature type="non-terminal residue" evidence="2">
    <location>
        <position position="1"/>
    </location>
</feature>
<sequence>IRVIDRLFDTMNTRNGFGTGFKSPMTINNLKLVKQFFDDSITYISGLKMNDINIFVHSRSTFALGFVINCQSFYNLAHDLLYKKVNALRYFLAYKCSQDHLELFFSCIRGRGGWNDNPNVLQFKWALRQLLFRNSVRASFNANCLGDTYEVPAILKFRTPKRTIHDDNCININEEELQALSNSIDNVNLSFLQQNILYYITGSIIRTLLTEIHCHHCINILIERN</sequence>
<feature type="domain" description="Transposable element P transposase-like RNase H C-terminal" evidence="1">
    <location>
        <begin position="94"/>
        <end position="126"/>
    </location>
</feature>
<evidence type="ECO:0000259" key="1">
    <source>
        <dbReference type="Pfam" id="PF21789"/>
    </source>
</evidence>
<dbReference type="STRING" id="104421.E2ANV5"/>
<reference evidence="2 3" key="1">
    <citation type="journal article" date="2010" name="Science">
        <title>Genomic comparison of the ants Camponotus floridanus and Harpegnathos saltator.</title>
        <authorList>
            <person name="Bonasio R."/>
            <person name="Zhang G."/>
            <person name="Ye C."/>
            <person name="Mutti N.S."/>
            <person name="Fang X."/>
            <person name="Qin N."/>
            <person name="Donahue G."/>
            <person name="Yang P."/>
            <person name="Li Q."/>
            <person name="Li C."/>
            <person name="Zhang P."/>
            <person name="Huang Z."/>
            <person name="Berger S.L."/>
            <person name="Reinberg D."/>
            <person name="Wang J."/>
            <person name="Liebig J."/>
        </authorList>
    </citation>
    <scope>NUCLEOTIDE SEQUENCE [LARGE SCALE GENOMIC DNA]</scope>
    <source>
        <strain evidence="3">C129</strain>
    </source>
</reference>
<dbReference type="InterPro" id="IPR048367">
    <property type="entry name" value="TNP-like_RNaseH_C"/>
</dbReference>
<dbReference type="OMA" id="KIANCIG"/>